<dbReference type="Pfam" id="PF07690">
    <property type="entry name" value="MFS_1"/>
    <property type="match status" value="1"/>
</dbReference>
<feature type="transmembrane region" description="Helical" evidence="8">
    <location>
        <begin position="155"/>
        <end position="175"/>
    </location>
</feature>
<feature type="transmembrane region" description="Helical" evidence="8">
    <location>
        <begin position="237"/>
        <end position="260"/>
    </location>
</feature>
<comment type="subcellular location">
    <subcellularLocation>
        <location evidence="1">Cell inner membrane</location>
        <topology evidence="1">Multi-pass membrane protein</topology>
    </subcellularLocation>
</comment>
<feature type="transmembrane region" description="Helical" evidence="8">
    <location>
        <begin position="204"/>
        <end position="225"/>
    </location>
</feature>
<feature type="domain" description="Major facilitator superfamily (MFS) profile" evidence="9">
    <location>
        <begin position="8"/>
        <end position="383"/>
    </location>
</feature>
<dbReference type="GO" id="GO:0030395">
    <property type="term" value="F:lactose binding"/>
    <property type="evidence" value="ECO:0007669"/>
    <property type="project" value="TreeGrafter"/>
</dbReference>
<keyword evidence="2" id="KW-0813">Transport</keyword>
<evidence type="ECO:0000313" key="11">
    <source>
        <dbReference type="Proteomes" id="UP000255236"/>
    </source>
</evidence>
<dbReference type="GO" id="GO:0015528">
    <property type="term" value="F:lactose:proton symporter activity"/>
    <property type="evidence" value="ECO:0007669"/>
    <property type="project" value="TreeGrafter"/>
</dbReference>
<organism evidence="10 11">
    <name type="scientific">Streptococcus milleri</name>
    <dbReference type="NCBI Taxonomy" id="33040"/>
    <lineage>
        <taxon>Bacteria</taxon>
        <taxon>Bacillati</taxon>
        <taxon>Bacillota</taxon>
        <taxon>Bacilli</taxon>
        <taxon>Lactobacillales</taxon>
        <taxon>Streptococcaceae</taxon>
        <taxon>Streptococcus</taxon>
    </lineage>
</organism>
<feature type="transmembrane region" description="Helical" evidence="8">
    <location>
        <begin position="12"/>
        <end position="35"/>
    </location>
</feature>
<dbReference type="InterPro" id="IPR036259">
    <property type="entry name" value="MFS_trans_sf"/>
</dbReference>
<evidence type="ECO:0000256" key="8">
    <source>
        <dbReference type="SAM" id="Phobius"/>
    </source>
</evidence>
<feature type="transmembrane region" description="Helical" evidence="8">
    <location>
        <begin position="41"/>
        <end position="62"/>
    </location>
</feature>
<evidence type="ECO:0000313" key="10">
    <source>
        <dbReference type="EMBL" id="SUN79896.1"/>
    </source>
</evidence>
<dbReference type="AlphaFoldDB" id="A0A380L1D6"/>
<dbReference type="PANTHER" id="PTHR23522">
    <property type="entry name" value="BLL5896 PROTEIN"/>
    <property type="match status" value="1"/>
</dbReference>
<dbReference type="SUPFAM" id="SSF103473">
    <property type="entry name" value="MFS general substrate transporter"/>
    <property type="match status" value="1"/>
</dbReference>
<dbReference type="RefSeq" id="WP_049494016.1">
    <property type="nucleotide sequence ID" value="NZ_UHFT01000001.1"/>
</dbReference>
<keyword evidence="7 8" id="KW-0472">Membrane</keyword>
<accession>A0A380L1D6</accession>
<evidence type="ECO:0000256" key="2">
    <source>
        <dbReference type="ARBA" id="ARBA00022448"/>
    </source>
</evidence>
<keyword evidence="6 8" id="KW-1133">Transmembrane helix</keyword>
<dbReference type="EMBL" id="UHFT01000001">
    <property type="protein sequence ID" value="SUN79896.1"/>
    <property type="molecule type" value="Genomic_DNA"/>
</dbReference>
<comment type="caution">
    <text evidence="10">The sequence shown here is derived from an EMBL/GenBank/DDBJ whole genome shotgun (WGS) entry which is preliminary data.</text>
</comment>
<dbReference type="Proteomes" id="UP000255236">
    <property type="component" value="Unassembled WGS sequence"/>
</dbReference>
<evidence type="ECO:0000256" key="4">
    <source>
        <dbReference type="ARBA" id="ARBA00022519"/>
    </source>
</evidence>
<feature type="transmembrane region" description="Helical" evidence="8">
    <location>
        <begin position="74"/>
        <end position="92"/>
    </location>
</feature>
<dbReference type="InterPro" id="IPR011701">
    <property type="entry name" value="MFS"/>
</dbReference>
<evidence type="ECO:0000256" key="7">
    <source>
        <dbReference type="ARBA" id="ARBA00023136"/>
    </source>
</evidence>
<feature type="transmembrane region" description="Helical" evidence="8">
    <location>
        <begin position="359"/>
        <end position="377"/>
    </location>
</feature>
<keyword evidence="3" id="KW-1003">Cell membrane</keyword>
<evidence type="ECO:0000256" key="5">
    <source>
        <dbReference type="ARBA" id="ARBA00022692"/>
    </source>
</evidence>
<name>A0A380L1D6_9STRE</name>
<dbReference type="Gene3D" id="1.20.1250.20">
    <property type="entry name" value="MFS general substrate transporter like domains"/>
    <property type="match status" value="2"/>
</dbReference>
<reference evidence="10" key="1">
    <citation type="submission" date="2018-06" db="EMBL/GenBank/DDBJ databases">
        <authorList>
            <consortium name="Pathogen Informatics"/>
            <person name="Doyle S."/>
        </authorList>
    </citation>
    <scope>NUCLEOTIDE SEQUENCE [LARGE SCALE GENOMIC DNA]</scope>
    <source>
        <strain evidence="10">NCTC11063</strain>
    </source>
</reference>
<dbReference type="PROSITE" id="PS50850">
    <property type="entry name" value="MFS"/>
    <property type="match status" value="1"/>
</dbReference>
<evidence type="ECO:0000256" key="6">
    <source>
        <dbReference type="ARBA" id="ARBA00022989"/>
    </source>
</evidence>
<evidence type="ECO:0000256" key="1">
    <source>
        <dbReference type="ARBA" id="ARBA00004429"/>
    </source>
</evidence>
<feature type="transmembrane region" description="Helical" evidence="8">
    <location>
        <begin position="269"/>
        <end position="286"/>
    </location>
</feature>
<dbReference type="InterPro" id="IPR020846">
    <property type="entry name" value="MFS_dom"/>
</dbReference>
<evidence type="ECO:0000256" key="3">
    <source>
        <dbReference type="ARBA" id="ARBA00022475"/>
    </source>
</evidence>
<keyword evidence="5 8" id="KW-0812">Transmembrane</keyword>
<keyword evidence="10" id="KW-0762">Sugar transport</keyword>
<keyword evidence="4" id="KW-0997">Cell inner membrane</keyword>
<gene>
    <name evidence="10" type="ORF">NCTC11063_00585</name>
</gene>
<sequence>MFRKFQNSYFAYFLMYNFYFLAYALFSTLISVYMLDKGYSASQVSLVVSASFFSSMIVQPLMGILNDKIGIKKVTIYSFLLINIAAIFFMQANNLLLLTVWYSAVLMLVNGVNPVMDVLAARSPYTYGKIRIWGTFGYAMGSQLAGLIYKFISPQAIFIVFIGMMCVSILGVFGIDPKHNQGSKKATQMKNDSSIGKIFKNKTYLFYLLIVALYSGVGNTGHTYIPSMLEHSGLSVNMATTVVAISVICESPLIFFSYLFMDKVPIKKLLYIPLGILLLQYVIYGLDLGLTSKILLTLMSKHATGMLLIMVTLKIVANIVDENYLVTAIALVQTARNLGTILIQNIAGDIIDKSGYEMMSFFLAGVMVLVLVLAFFLKVPNKSNQKLFG</sequence>
<dbReference type="PANTHER" id="PTHR23522:SF10">
    <property type="entry name" value="3-PHENYLPROPIONIC ACID TRANSPORTER-RELATED"/>
    <property type="match status" value="1"/>
</dbReference>
<proteinExistence type="predicted"/>
<dbReference type="GO" id="GO:0005886">
    <property type="term" value="C:plasma membrane"/>
    <property type="evidence" value="ECO:0007669"/>
    <property type="project" value="UniProtKB-SubCell"/>
</dbReference>
<evidence type="ECO:0000259" key="9">
    <source>
        <dbReference type="PROSITE" id="PS50850"/>
    </source>
</evidence>
<keyword evidence="11" id="KW-1185">Reference proteome</keyword>
<protein>
    <submittedName>
        <fullName evidence="10">Major facilitator superfamily sugar transporter</fullName>
    </submittedName>
</protein>